<dbReference type="AlphaFoldDB" id="A0A4Q9QVS3"/>
<dbReference type="SUPFAM" id="SSF51735">
    <property type="entry name" value="NAD(P)-binding Rossmann-fold domains"/>
    <property type="match status" value="1"/>
</dbReference>
<protein>
    <submittedName>
        <fullName evidence="2">NAD-dependent dehydratase</fullName>
    </submittedName>
</protein>
<evidence type="ECO:0000259" key="1">
    <source>
        <dbReference type="Pfam" id="PF22917"/>
    </source>
</evidence>
<keyword evidence="4" id="KW-1185">Reference proteome</keyword>
<proteinExistence type="predicted"/>
<organism evidence="2 5">
    <name type="scientific">Phytopseudomonas dryadis</name>
    <dbReference type="NCBI Taxonomy" id="2487520"/>
    <lineage>
        <taxon>Bacteria</taxon>
        <taxon>Pseudomonadati</taxon>
        <taxon>Pseudomonadota</taxon>
        <taxon>Gammaproteobacteria</taxon>
        <taxon>Pseudomonadales</taxon>
        <taxon>Pseudomonadaceae</taxon>
        <taxon>Phytopseudomonas</taxon>
    </lineage>
</organism>
<dbReference type="Pfam" id="PF22917">
    <property type="entry name" value="PRISE"/>
    <property type="match status" value="1"/>
</dbReference>
<dbReference type="Proteomes" id="UP000291334">
    <property type="component" value="Unassembled WGS sequence"/>
</dbReference>
<dbReference type="InterPro" id="IPR036291">
    <property type="entry name" value="NAD(P)-bd_dom_sf"/>
</dbReference>
<dbReference type="PANTHER" id="PTHR32487">
    <property type="entry name" value="3-OXO-DELTA(4,5)-STEROID 5-BETA-REDUCTASE"/>
    <property type="match status" value="1"/>
</dbReference>
<evidence type="ECO:0000313" key="3">
    <source>
        <dbReference type="EMBL" id="TBV07721.1"/>
    </source>
</evidence>
<evidence type="ECO:0000313" key="2">
    <source>
        <dbReference type="EMBL" id="TBU86272.1"/>
    </source>
</evidence>
<dbReference type="InterPro" id="IPR055222">
    <property type="entry name" value="PRISE-like_Rossmann-fold"/>
</dbReference>
<evidence type="ECO:0000313" key="5">
    <source>
        <dbReference type="Proteomes" id="UP000293172"/>
    </source>
</evidence>
<comment type="caution">
    <text evidence="2">The sequence shown here is derived from an EMBL/GenBank/DDBJ whole genome shotgun (WGS) entry which is preliminary data.</text>
</comment>
<dbReference type="OrthoDB" id="4392084at2"/>
<reference evidence="4 5" key="1">
    <citation type="submission" date="2018-06" db="EMBL/GenBank/DDBJ databases">
        <title>Three novel Pseudomonas species isolated from symptomatic oak.</title>
        <authorList>
            <person name="Bueno-Gonzalez V."/>
            <person name="Brady C."/>
        </authorList>
    </citation>
    <scope>NUCLEOTIDE SEQUENCE [LARGE SCALE GENOMIC DNA]</scope>
    <source>
        <strain evidence="3 4">P26B</strain>
        <strain evidence="2 5">P6B</strain>
    </source>
</reference>
<dbReference type="Gene3D" id="3.40.50.720">
    <property type="entry name" value="NAD(P)-binding Rossmann-like Domain"/>
    <property type="match status" value="1"/>
</dbReference>
<dbReference type="CDD" id="cd08948">
    <property type="entry name" value="5beta-POR_like_SDR_a"/>
    <property type="match status" value="1"/>
</dbReference>
<feature type="domain" description="PRISE-like Rossmann-fold" evidence="1">
    <location>
        <begin position="57"/>
        <end position="350"/>
    </location>
</feature>
<name>A0A4Q9QVS3_9GAMM</name>
<sequence length="350" mass="38973">MNEKKQALVAGGLGVIGRNLVAYLAQQPDWEVLGLSRRAAPDGTPGRHLQVDLLDPAETRARLAGLEGITHVFHAAYQEHDDPQALVDANLGMLRNLVETVSATSPSLRRVVLYQGAKYYGAHLGAFKTPAHEDDPRHMPPNFYYDMQDWLLGAAEGRPWDALVLRPDVVCGFAIGNPMNLAMVIAVYASISKALGLPLRFPGTATCYGKLAQVTDAAQLARGSLWAASEGRGGEAYNLTNGDLFRWHQIWHAIARWFDMEVGEPQTIPLAQFMADKAPLWQSLVQRHGLQPVPYEQIAAWGFGDFIWRCDWDVISSTTKIRQEGFHDVVDSTQMFLRLFDEFRARRVIP</sequence>
<dbReference type="Proteomes" id="UP000293172">
    <property type="component" value="Unassembled WGS sequence"/>
</dbReference>
<dbReference type="EMBL" id="QJUM01000007">
    <property type="protein sequence ID" value="TBV07721.1"/>
    <property type="molecule type" value="Genomic_DNA"/>
</dbReference>
<dbReference type="EMBL" id="QJUL01000054">
    <property type="protein sequence ID" value="TBU86272.1"/>
    <property type="molecule type" value="Genomic_DNA"/>
</dbReference>
<accession>A0A4Q9QVS3</accession>
<evidence type="ECO:0000313" key="4">
    <source>
        <dbReference type="Proteomes" id="UP000291334"/>
    </source>
</evidence>
<dbReference type="PANTHER" id="PTHR32487:SF0">
    <property type="entry name" value="3-OXO-DELTA(4,5)-STEROID 5-BETA-REDUCTASE"/>
    <property type="match status" value="1"/>
</dbReference>
<gene>
    <name evidence="3" type="ORF">DNK34_08270</name>
    <name evidence="2" type="ORF">DNK44_23590</name>
</gene>